<dbReference type="EMBL" id="BAAFST010000007">
    <property type="protein sequence ID" value="GAB1291624.1"/>
    <property type="molecule type" value="Genomic_DNA"/>
</dbReference>
<keyword evidence="3" id="KW-1185">Reference proteome</keyword>
<comment type="caution">
    <text evidence="2">The sequence shown here is derived from an EMBL/GenBank/DDBJ whole genome shotgun (WGS) entry which is preliminary data.</text>
</comment>
<name>A0ABQ0EX53_APOSI</name>
<evidence type="ECO:0000256" key="1">
    <source>
        <dbReference type="SAM" id="MobiDB-lite"/>
    </source>
</evidence>
<evidence type="ECO:0000313" key="3">
    <source>
        <dbReference type="Proteomes" id="UP001623349"/>
    </source>
</evidence>
<feature type="region of interest" description="Disordered" evidence="1">
    <location>
        <begin position="1"/>
        <end position="24"/>
    </location>
</feature>
<dbReference type="Proteomes" id="UP001623349">
    <property type="component" value="Unassembled WGS sequence"/>
</dbReference>
<organism evidence="2 3">
    <name type="scientific">Apodemus speciosus</name>
    <name type="common">Large Japanese field mouse</name>
    <dbReference type="NCBI Taxonomy" id="105296"/>
    <lineage>
        <taxon>Eukaryota</taxon>
        <taxon>Metazoa</taxon>
        <taxon>Chordata</taxon>
        <taxon>Craniata</taxon>
        <taxon>Vertebrata</taxon>
        <taxon>Euteleostomi</taxon>
        <taxon>Mammalia</taxon>
        <taxon>Eutheria</taxon>
        <taxon>Euarchontoglires</taxon>
        <taxon>Glires</taxon>
        <taxon>Rodentia</taxon>
        <taxon>Myomorpha</taxon>
        <taxon>Muroidea</taxon>
        <taxon>Muridae</taxon>
        <taxon>Murinae</taxon>
        <taxon>Apodemus</taxon>
    </lineage>
</organism>
<reference evidence="2 3" key="1">
    <citation type="submission" date="2024-08" db="EMBL/GenBank/DDBJ databases">
        <title>The draft genome of Apodemus speciosus.</title>
        <authorList>
            <person name="Nabeshima K."/>
            <person name="Suzuki S."/>
            <person name="Onuma M."/>
        </authorList>
    </citation>
    <scope>NUCLEOTIDE SEQUENCE [LARGE SCALE GENOMIC DNA]</scope>
    <source>
        <strain evidence="2">IB14-021</strain>
    </source>
</reference>
<evidence type="ECO:0000313" key="2">
    <source>
        <dbReference type="EMBL" id="GAB1291624.1"/>
    </source>
</evidence>
<sequence>MRGNLLNPRHSDQQSLGNKGPLCPGRTNVVSTQLQLKQLYVEKLPTAKKDQDVVEIFKRSNILKKKKEEVLSKKASFWEEIRKMRTRFSKWTSVPF</sequence>
<protein>
    <submittedName>
        <fullName evidence="2">Uncharacterized protein</fullName>
    </submittedName>
</protein>
<proteinExistence type="predicted"/>
<accession>A0ABQ0EX53</accession>
<gene>
    <name evidence="2" type="ORF">APTSU1_000685400</name>
</gene>